<keyword evidence="4" id="KW-1185">Reference proteome</keyword>
<dbReference type="PROSITE" id="PS51932">
    <property type="entry name" value="BMV"/>
    <property type="match status" value="1"/>
</dbReference>
<dbReference type="AlphaFoldDB" id="A0A6M1RSA8"/>
<dbReference type="EMBL" id="JAAKYA010000014">
    <property type="protein sequence ID" value="NGO38364.1"/>
    <property type="molecule type" value="Genomic_DNA"/>
</dbReference>
<sequence length="92" mass="9768">MLLARVEGHVVAVRKHPSLEGWRLVVCQPIGADGRPEGTPQVAIDALGAGMHQQVVISSDGAAARRSVGDEKSPVRWLIIGIVDEKAPGERV</sequence>
<evidence type="ECO:0000256" key="1">
    <source>
        <dbReference type="ARBA" id="ARBA00024322"/>
    </source>
</evidence>
<dbReference type="Proteomes" id="UP000477311">
    <property type="component" value="Unassembled WGS sequence"/>
</dbReference>
<dbReference type="PANTHER" id="PTHR36539">
    <property type="entry name" value="ETHANOLAMINE UTILIZATION PROTEIN EUTN"/>
    <property type="match status" value="1"/>
</dbReference>
<proteinExistence type="predicted"/>
<evidence type="ECO:0000313" key="3">
    <source>
        <dbReference type="EMBL" id="NGO38364.1"/>
    </source>
</evidence>
<dbReference type="Pfam" id="PF03319">
    <property type="entry name" value="EutN_CcmL"/>
    <property type="match status" value="1"/>
</dbReference>
<gene>
    <name evidence="3" type="ORF">G4L39_02995</name>
</gene>
<dbReference type="Gene3D" id="2.40.50.220">
    <property type="entry name" value="EutN/Ccml"/>
    <property type="match status" value="1"/>
</dbReference>
<evidence type="ECO:0000313" key="4">
    <source>
        <dbReference type="Proteomes" id="UP000477311"/>
    </source>
</evidence>
<dbReference type="SUPFAM" id="SSF159133">
    <property type="entry name" value="EutN/CcmL-like"/>
    <property type="match status" value="1"/>
</dbReference>
<keyword evidence="2" id="KW-1283">Bacterial microcompartment</keyword>
<evidence type="ECO:0000256" key="2">
    <source>
        <dbReference type="ARBA" id="ARBA00024446"/>
    </source>
</evidence>
<dbReference type="PANTHER" id="PTHR36539:SF2">
    <property type="entry name" value="ETHANOLAMINE UTILIZATION PROTEIN"/>
    <property type="match status" value="1"/>
</dbReference>
<dbReference type="InterPro" id="IPR036677">
    <property type="entry name" value="EutN_CcmL_sf"/>
</dbReference>
<dbReference type="GO" id="GO:0031469">
    <property type="term" value="C:bacterial microcompartment"/>
    <property type="evidence" value="ECO:0007669"/>
    <property type="project" value="UniProtKB-SubCell"/>
</dbReference>
<accession>A0A6M1RSA8</accession>
<protein>
    <submittedName>
        <fullName evidence="3">EutN/CcmL family microcompartment protein</fullName>
    </submittedName>
</protein>
<dbReference type="CDD" id="cd01614">
    <property type="entry name" value="EutN_CcmL"/>
    <property type="match status" value="1"/>
</dbReference>
<comment type="caution">
    <text evidence="3">The sequence shown here is derived from an EMBL/GenBank/DDBJ whole genome shotgun (WGS) entry which is preliminary data.</text>
</comment>
<organism evidence="3 4">
    <name type="scientific">Limisphaera ngatamarikiensis</name>
    <dbReference type="NCBI Taxonomy" id="1324935"/>
    <lineage>
        <taxon>Bacteria</taxon>
        <taxon>Pseudomonadati</taxon>
        <taxon>Verrucomicrobiota</taxon>
        <taxon>Verrucomicrobiia</taxon>
        <taxon>Limisphaerales</taxon>
        <taxon>Limisphaeraceae</taxon>
        <taxon>Limisphaera</taxon>
    </lineage>
</organism>
<dbReference type="RefSeq" id="WP_165105784.1">
    <property type="nucleotide sequence ID" value="NZ_JAAKYA010000014.1"/>
</dbReference>
<name>A0A6M1RSA8_9BACT</name>
<comment type="subcellular location">
    <subcellularLocation>
        <location evidence="1">Bacterial microcompartment</location>
    </subcellularLocation>
</comment>
<reference evidence="3 4" key="1">
    <citation type="submission" date="2020-02" db="EMBL/GenBank/DDBJ databases">
        <title>Draft genome sequence of Limisphaera ngatamarikiensis NGM72.4T, a thermophilic Verrucomicrobia grouped in subdivision 3.</title>
        <authorList>
            <person name="Carere C.R."/>
            <person name="Steen J."/>
            <person name="Hugenholtz P."/>
            <person name="Stott M.B."/>
        </authorList>
    </citation>
    <scope>NUCLEOTIDE SEQUENCE [LARGE SCALE GENOMIC DNA]</scope>
    <source>
        <strain evidence="3 4">NGM72.4</strain>
    </source>
</reference>
<dbReference type="InterPro" id="IPR004992">
    <property type="entry name" value="EutN_CcmL"/>
</dbReference>